<dbReference type="Pfam" id="PF20149">
    <property type="entry name" value="DUF6532"/>
    <property type="match status" value="1"/>
</dbReference>
<protein>
    <recommendedName>
        <fullName evidence="2">DUF6532 domain-containing protein</fullName>
    </recommendedName>
</protein>
<feature type="domain" description="DUF6532" evidence="2">
    <location>
        <begin position="311"/>
        <end position="427"/>
    </location>
</feature>
<dbReference type="EMBL" id="JAYKXP010000175">
    <property type="protein sequence ID" value="KAK7021101.1"/>
    <property type="molecule type" value="Genomic_DNA"/>
</dbReference>
<dbReference type="Proteomes" id="UP001383192">
    <property type="component" value="Unassembled WGS sequence"/>
</dbReference>
<evidence type="ECO:0000313" key="3">
    <source>
        <dbReference type="EMBL" id="KAK7021101.1"/>
    </source>
</evidence>
<feature type="compositionally biased region" description="Basic and acidic residues" evidence="1">
    <location>
        <begin position="61"/>
        <end position="72"/>
    </location>
</feature>
<feature type="compositionally biased region" description="Polar residues" evidence="1">
    <location>
        <begin position="233"/>
        <end position="249"/>
    </location>
</feature>
<sequence>MENVANSMPPIPHIIYPPKAPQQEDVTNSEVEPMDSSSGSSSEDYQPDVDDEGGENTSNSDELKLVGEKEIEVALSNEVPIISHRHFDELESGDESDLPAEEDSAVYSSSQPPTTSQTSSSLNVPGKFRRDQHGQVTSAAVSVPRSQEVFASNITNTVPATSQSQPQLTSRSESTQTAAAAASSTSRRKPNGARQRAFENEVSVSSEQAPLLLGPQQNNTHDKVSLHNRASGEGQQAVHSEPTTVSASHRNSKLNKVPTQARASNDKGMTTIHPLPVEWEHPAQLVPHPEGGRQIRLNNQNVQVKTVIQRAMDLTDPNIVFSNAYPDTGDSVVMIHNALVQAVRDLKRENPKDGYDTIKKRFRHDHDFMHRMSNVVMSRFSNTCSDIKKIANTCVMGYELGDQSNSADVHARVKVLLNADNYCYPGTWEALPGDVFASLRDWETGSLWHITFNSGNYYTTYDGHMQYLNGVRDKFPAQYHRMMHKLYRVVFIDMAPELNKVTNHMSVDSARDPSFYASD</sequence>
<evidence type="ECO:0000313" key="4">
    <source>
        <dbReference type="Proteomes" id="UP001383192"/>
    </source>
</evidence>
<proteinExistence type="predicted"/>
<feature type="compositionally biased region" description="Low complexity" evidence="1">
    <location>
        <begin position="169"/>
        <end position="185"/>
    </location>
</feature>
<keyword evidence="4" id="KW-1185">Reference proteome</keyword>
<organism evidence="3 4">
    <name type="scientific">Paramarasmius palmivorus</name>
    <dbReference type="NCBI Taxonomy" id="297713"/>
    <lineage>
        <taxon>Eukaryota</taxon>
        <taxon>Fungi</taxon>
        <taxon>Dikarya</taxon>
        <taxon>Basidiomycota</taxon>
        <taxon>Agaricomycotina</taxon>
        <taxon>Agaricomycetes</taxon>
        <taxon>Agaricomycetidae</taxon>
        <taxon>Agaricales</taxon>
        <taxon>Marasmiineae</taxon>
        <taxon>Marasmiaceae</taxon>
        <taxon>Paramarasmius</taxon>
    </lineage>
</organism>
<accession>A0AAW0B4R4</accession>
<reference evidence="3 4" key="1">
    <citation type="submission" date="2024-01" db="EMBL/GenBank/DDBJ databases">
        <title>A draft genome for a cacao thread blight-causing isolate of Paramarasmius palmivorus.</title>
        <authorList>
            <person name="Baruah I.K."/>
            <person name="Bukari Y."/>
            <person name="Amoako-Attah I."/>
            <person name="Meinhardt L.W."/>
            <person name="Bailey B.A."/>
            <person name="Cohen S.P."/>
        </authorList>
    </citation>
    <scope>NUCLEOTIDE SEQUENCE [LARGE SCALE GENOMIC DNA]</scope>
    <source>
        <strain evidence="3 4">GH-12</strain>
    </source>
</reference>
<comment type="caution">
    <text evidence="3">The sequence shown here is derived from an EMBL/GenBank/DDBJ whole genome shotgun (WGS) entry which is preliminary data.</text>
</comment>
<feature type="compositionally biased region" description="Low complexity" evidence="1">
    <location>
        <begin position="108"/>
        <end position="121"/>
    </location>
</feature>
<feature type="compositionally biased region" description="Polar residues" evidence="1">
    <location>
        <begin position="149"/>
        <end position="168"/>
    </location>
</feature>
<evidence type="ECO:0000256" key="1">
    <source>
        <dbReference type="SAM" id="MobiDB-lite"/>
    </source>
</evidence>
<name>A0AAW0B4R4_9AGAR</name>
<dbReference type="AlphaFoldDB" id="A0AAW0B4R4"/>
<feature type="compositionally biased region" description="Acidic residues" evidence="1">
    <location>
        <begin position="90"/>
        <end position="104"/>
    </location>
</feature>
<gene>
    <name evidence="3" type="ORF">VNI00_017504</name>
</gene>
<feature type="compositionally biased region" description="Acidic residues" evidence="1">
    <location>
        <begin position="45"/>
        <end position="54"/>
    </location>
</feature>
<feature type="region of interest" description="Disordered" evidence="1">
    <location>
        <begin position="1"/>
        <end position="267"/>
    </location>
</feature>
<dbReference type="InterPro" id="IPR045341">
    <property type="entry name" value="DUF6532"/>
</dbReference>
<evidence type="ECO:0000259" key="2">
    <source>
        <dbReference type="Pfam" id="PF20149"/>
    </source>
</evidence>